<dbReference type="Gene3D" id="2.20.28.30">
    <property type="entry name" value="RNA polymerase ii, chain L"/>
    <property type="match status" value="1"/>
</dbReference>
<evidence type="ECO:0000313" key="3">
    <source>
        <dbReference type="EMBL" id="HIU23438.1"/>
    </source>
</evidence>
<gene>
    <name evidence="3" type="ORF">IAD17_00720</name>
</gene>
<reference evidence="3" key="2">
    <citation type="journal article" date="2021" name="PeerJ">
        <title>Extensive microbial diversity within the chicken gut microbiome revealed by metagenomics and culture.</title>
        <authorList>
            <person name="Gilroy R."/>
            <person name="Ravi A."/>
            <person name="Getino M."/>
            <person name="Pursley I."/>
            <person name="Horton D.L."/>
            <person name="Alikhan N.F."/>
            <person name="Baker D."/>
            <person name="Gharbi K."/>
            <person name="Hall N."/>
            <person name="Watson M."/>
            <person name="Adriaenssens E.M."/>
            <person name="Foster-Nyarko E."/>
            <person name="Jarju S."/>
            <person name="Secka A."/>
            <person name="Antonio M."/>
            <person name="Oren A."/>
            <person name="Chaudhuri R.R."/>
            <person name="La Ragione R."/>
            <person name="Hildebrand F."/>
            <person name="Pallen M.J."/>
        </authorList>
    </citation>
    <scope>NUCLEOTIDE SEQUENCE</scope>
    <source>
        <strain evidence="3">ChiHjej12B11-29160</strain>
    </source>
</reference>
<dbReference type="InterPro" id="IPR029040">
    <property type="entry name" value="RPABC4/Spt4"/>
</dbReference>
<proteinExistence type="predicted"/>
<accession>A0A9D1L4Y0</accession>
<dbReference type="Proteomes" id="UP000824078">
    <property type="component" value="Unassembled WGS sequence"/>
</dbReference>
<comment type="caution">
    <text evidence="3">The sequence shown here is derived from an EMBL/GenBank/DDBJ whole genome shotgun (WGS) entry which is preliminary data.</text>
</comment>
<dbReference type="SUPFAM" id="SSF63393">
    <property type="entry name" value="RNA polymerase subunits"/>
    <property type="match status" value="1"/>
</dbReference>
<evidence type="ECO:0000313" key="4">
    <source>
        <dbReference type="Proteomes" id="UP000824078"/>
    </source>
</evidence>
<dbReference type="NCBIfam" id="TIGR02605">
    <property type="entry name" value="CxxC_CxxC_SSSS"/>
    <property type="match status" value="1"/>
</dbReference>
<dbReference type="PANTHER" id="PTHR34404:SF2">
    <property type="entry name" value="CONSERVED SERINE RICH PROTEIN"/>
    <property type="match status" value="1"/>
</dbReference>
<organism evidence="3 4">
    <name type="scientific">Candidatus Coprovicinus avistercoris</name>
    <dbReference type="NCBI Taxonomy" id="2840754"/>
    <lineage>
        <taxon>Bacteria</taxon>
        <taxon>Bacillati</taxon>
        <taxon>Actinomycetota</taxon>
        <taxon>Coriobacteriia</taxon>
        <taxon>Coriobacteriales</taxon>
        <taxon>Coriobacteriaceae</taxon>
        <taxon>Coriobacteriaceae incertae sedis</taxon>
        <taxon>Candidatus Coprovicinus</taxon>
    </lineage>
</organism>
<dbReference type="SMART" id="SM00834">
    <property type="entry name" value="CxxC_CXXC_SSSS"/>
    <property type="match status" value="1"/>
</dbReference>
<protein>
    <submittedName>
        <fullName evidence="3">Zinc ribbon domain-containing protein</fullName>
    </submittedName>
</protein>
<evidence type="ECO:0000259" key="2">
    <source>
        <dbReference type="SMART" id="SM00834"/>
    </source>
</evidence>
<feature type="region of interest" description="Disordered" evidence="1">
    <location>
        <begin position="56"/>
        <end position="75"/>
    </location>
</feature>
<feature type="domain" description="Putative regulatory protein FmdB zinc ribbon" evidence="2">
    <location>
        <begin position="1"/>
        <end position="41"/>
    </location>
</feature>
<evidence type="ECO:0000256" key="1">
    <source>
        <dbReference type="SAM" id="MobiDB-lite"/>
    </source>
</evidence>
<dbReference type="InterPro" id="IPR013429">
    <property type="entry name" value="Regulatory_FmdB_Zinc_ribbon"/>
</dbReference>
<dbReference type="EMBL" id="DVMQ01000003">
    <property type="protein sequence ID" value="HIU23438.1"/>
    <property type="molecule type" value="Genomic_DNA"/>
</dbReference>
<dbReference type="AlphaFoldDB" id="A0A9D1L4Y0"/>
<dbReference type="PANTHER" id="PTHR34404">
    <property type="entry name" value="REGULATORY PROTEIN, FMDB FAMILY"/>
    <property type="match status" value="1"/>
</dbReference>
<dbReference type="Pfam" id="PF09723">
    <property type="entry name" value="Zn_ribbon_8"/>
    <property type="match status" value="1"/>
</dbReference>
<sequence length="82" mass="8869">MARYDYHCSNCNITFEVEHPMTARPTITCPNCGQKAERVFEPSGIAFKGTGFYNTDQRNTSSSSSKSSCAHCSGGNCESCAS</sequence>
<reference evidence="3" key="1">
    <citation type="submission" date="2020-10" db="EMBL/GenBank/DDBJ databases">
        <authorList>
            <person name="Gilroy R."/>
        </authorList>
    </citation>
    <scope>NUCLEOTIDE SEQUENCE</scope>
    <source>
        <strain evidence="3">ChiHjej12B11-29160</strain>
    </source>
</reference>
<name>A0A9D1L4Y0_9ACTN</name>